<name>A0A0K6FVP1_9AGAM</name>
<dbReference type="Gene3D" id="3.80.10.10">
    <property type="entry name" value="Ribonuclease Inhibitor"/>
    <property type="match status" value="1"/>
</dbReference>
<keyword evidence="2" id="KW-1185">Reference proteome</keyword>
<protein>
    <recommendedName>
        <fullName evidence="3">F-box domain-containing protein</fullName>
    </recommendedName>
</protein>
<accession>A0A0K6FVP1</accession>
<gene>
    <name evidence="1" type="ORF">RSOLAG22IIIB_00608</name>
</gene>
<organism evidence="1 2">
    <name type="scientific">Rhizoctonia solani</name>
    <dbReference type="NCBI Taxonomy" id="456999"/>
    <lineage>
        <taxon>Eukaryota</taxon>
        <taxon>Fungi</taxon>
        <taxon>Dikarya</taxon>
        <taxon>Basidiomycota</taxon>
        <taxon>Agaricomycotina</taxon>
        <taxon>Agaricomycetes</taxon>
        <taxon>Cantharellales</taxon>
        <taxon>Ceratobasidiaceae</taxon>
        <taxon>Rhizoctonia</taxon>
    </lineage>
</organism>
<proteinExistence type="predicted"/>
<dbReference type="InterPro" id="IPR032675">
    <property type="entry name" value="LRR_dom_sf"/>
</dbReference>
<dbReference type="SUPFAM" id="SSF52047">
    <property type="entry name" value="RNI-like"/>
    <property type="match status" value="1"/>
</dbReference>
<evidence type="ECO:0000313" key="2">
    <source>
        <dbReference type="Proteomes" id="UP000044841"/>
    </source>
</evidence>
<dbReference type="EMBL" id="CYGV01001112">
    <property type="protein sequence ID" value="CUA70256.1"/>
    <property type="molecule type" value="Genomic_DNA"/>
</dbReference>
<dbReference type="Proteomes" id="UP000044841">
    <property type="component" value="Unassembled WGS sequence"/>
</dbReference>
<sequence>MSTTDDNTLGIPVDIAVRVLDVISSDRATLKACCLVNRAFSAYAQSLLFRSVKLEKYRVFKPYSQVIDSSTERGRALGQLTRELTFICDSDVYVDGAQLALRDLVKVLPHLPKLEHLELHLRGKDFTPSQLDVLSRASSITSLHLHNSNKFGQTNVHDILASLPQITRLYLYGSAFRIVSGREPLNLVLSELHWHIDLDPSAQELKWLLGESSNLRALSIVSPHENTPRSMPERLLPLLLEQYGRNLHTLRLSDRIDSLDFVQSSCPILSELSLKFWPAPSVLRTLPRGLTHLALAGPGKTTANESALRELMSCLGGLPHIHTLTWLTGDGVSSNERTEFVRFCDARGIRIVEPPPCVSLTEGTRPRFRGPPETLILRSLGPRPEFTGIYND</sequence>
<evidence type="ECO:0000313" key="1">
    <source>
        <dbReference type="EMBL" id="CUA70256.1"/>
    </source>
</evidence>
<reference evidence="1 2" key="1">
    <citation type="submission" date="2015-07" db="EMBL/GenBank/DDBJ databases">
        <authorList>
            <person name="Noorani M."/>
        </authorList>
    </citation>
    <scope>NUCLEOTIDE SEQUENCE [LARGE SCALE GENOMIC DNA]</scope>
    <source>
        <strain evidence="1">BBA 69670</strain>
    </source>
</reference>
<dbReference type="AlphaFoldDB" id="A0A0K6FVP1"/>
<evidence type="ECO:0008006" key="3">
    <source>
        <dbReference type="Google" id="ProtNLM"/>
    </source>
</evidence>